<dbReference type="EMBL" id="JABCQN010000001">
    <property type="protein sequence ID" value="MBF0869430.1"/>
    <property type="molecule type" value="Genomic_DNA"/>
</dbReference>
<dbReference type="InterPro" id="IPR001995">
    <property type="entry name" value="Peptidase_A2_cat"/>
</dbReference>
<sequence length="320" mass="34057">MTSGMRAWGQGAVIGMLMSGLAACAPTGPLQCKIYTSGVMPIINRSGSPVVRAGINGHPVALIVDTGAMVSLIGTSHIDPLGLEVLGAFGSIQGVGGGELSQAVKIDSLEMGPSKATNFAAIAAGKFGASINGLPIVGLFGNDFLSNYDTIIDIPDHVVRLVRTEDCPSPTPGWGEKIHTIHVTHDPSRYLRTMLEVKINGHAADATLDTGSTNTLITMSTARHAGVTREMLKQDPVSLAWGVTHDPLKAYHHLFSTLEVGDIVFHNVRLTVVDDIPEGDVLLGSDFMRHYRLWIGRGSKLYAQHDTDIPPNDPDRQAAE</sequence>
<evidence type="ECO:0000313" key="7">
    <source>
        <dbReference type="Proteomes" id="UP000661006"/>
    </source>
</evidence>
<dbReference type="Pfam" id="PF13650">
    <property type="entry name" value="Asp_protease_2"/>
    <property type="match status" value="1"/>
</dbReference>
<comment type="similarity">
    <text evidence="1">Belongs to the DDI1 family.</text>
</comment>
<gene>
    <name evidence="6" type="ORF">HKD32_00975</name>
</gene>
<dbReference type="InterPro" id="IPR034122">
    <property type="entry name" value="Retropepsin-like_bacterial"/>
</dbReference>
<dbReference type="Pfam" id="PF13975">
    <property type="entry name" value="gag-asp_proteas"/>
    <property type="match status" value="1"/>
</dbReference>
<name>A0A9Q2INP6_GLUJA</name>
<evidence type="ECO:0000256" key="1">
    <source>
        <dbReference type="ARBA" id="ARBA00009136"/>
    </source>
</evidence>
<dbReference type="SUPFAM" id="SSF50630">
    <property type="entry name" value="Acid proteases"/>
    <property type="match status" value="2"/>
</dbReference>
<evidence type="ECO:0000259" key="5">
    <source>
        <dbReference type="PROSITE" id="PS50175"/>
    </source>
</evidence>
<accession>A0A9Q2INP6</accession>
<evidence type="ECO:0000256" key="4">
    <source>
        <dbReference type="ARBA" id="ARBA00022801"/>
    </source>
</evidence>
<dbReference type="CDD" id="cd05483">
    <property type="entry name" value="retropepsin_like_bacteria"/>
    <property type="match status" value="2"/>
</dbReference>
<protein>
    <recommendedName>
        <fullName evidence="5">Peptidase A2 domain-containing protein</fullName>
    </recommendedName>
</protein>
<dbReference type="GO" id="GO:0004190">
    <property type="term" value="F:aspartic-type endopeptidase activity"/>
    <property type="evidence" value="ECO:0007669"/>
    <property type="project" value="UniProtKB-KW"/>
</dbReference>
<dbReference type="GeneID" id="81473248"/>
<comment type="caution">
    <text evidence="6">The sequence shown here is derived from an EMBL/GenBank/DDBJ whole genome shotgun (WGS) entry which is preliminary data.</text>
</comment>
<dbReference type="Proteomes" id="UP000661006">
    <property type="component" value="Unassembled WGS sequence"/>
</dbReference>
<dbReference type="InterPro" id="IPR001969">
    <property type="entry name" value="Aspartic_peptidase_AS"/>
</dbReference>
<evidence type="ECO:0000256" key="2">
    <source>
        <dbReference type="ARBA" id="ARBA00022670"/>
    </source>
</evidence>
<reference evidence="6" key="1">
    <citation type="submission" date="2020-04" db="EMBL/GenBank/DDBJ databases">
        <authorList>
            <person name="Sombolestani A."/>
        </authorList>
    </citation>
    <scope>NUCLEOTIDE SEQUENCE</scope>
    <source>
        <strain evidence="6">R71697</strain>
    </source>
</reference>
<keyword evidence="3" id="KW-0064">Aspartyl protease</keyword>
<dbReference type="PROSITE" id="PS51257">
    <property type="entry name" value="PROKAR_LIPOPROTEIN"/>
    <property type="match status" value="1"/>
</dbReference>
<dbReference type="PANTHER" id="PTHR12917">
    <property type="entry name" value="ASPARTYL PROTEASE DDI-RELATED"/>
    <property type="match status" value="1"/>
</dbReference>
<organism evidence="6 7">
    <name type="scientific">Gluconobacter japonicus</name>
    <dbReference type="NCBI Taxonomy" id="376620"/>
    <lineage>
        <taxon>Bacteria</taxon>
        <taxon>Pseudomonadati</taxon>
        <taxon>Pseudomonadota</taxon>
        <taxon>Alphaproteobacteria</taxon>
        <taxon>Acetobacterales</taxon>
        <taxon>Acetobacteraceae</taxon>
        <taxon>Gluconobacter</taxon>
    </lineage>
</organism>
<evidence type="ECO:0000313" key="6">
    <source>
        <dbReference type="EMBL" id="MBF0869430.1"/>
    </source>
</evidence>
<dbReference type="Gene3D" id="2.40.70.10">
    <property type="entry name" value="Acid Proteases"/>
    <property type="match status" value="2"/>
</dbReference>
<dbReference type="PROSITE" id="PS00141">
    <property type="entry name" value="ASP_PROTEASE"/>
    <property type="match status" value="1"/>
</dbReference>
<proteinExistence type="inferred from homology"/>
<dbReference type="RefSeq" id="WP_061932925.1">
    <property type="nucleotide sequence ID" value="NZ_JABCQN010000001.1"/>
</dbReference>
<evidence type="ECO:0000256" key="3">
    <source>
        <dbReference type="ARBA" id="ARBA00022750"/>
    </source>
</evidence>
<reference evidence="6" key="2">
    <citation type="submission" date="2020-11" db="EMBL/GenBank/DDBJ databases">
        <title>Description of novel Gluconobacter species.</title>
        <authorList>
            <person name="Cleenwerck I."/>
            <person name="Cnockaert M."/>
            <person name="Borremans W."/>
            <person name="Wieme A.D."/>
            <person name="De Vuyst L."/>
            <person name="Vandamme P."/>
        </authorList>
    </citation>
    <scope>NUCLEOTIDE SEQUENCE</scope>
    <source>
        <strain evidence="6">R71697</strain>
    </source>
</reference>
<dbReference type="AlphaFoldDB" id="A0A9Q2INP6"/>
<keyword evidence="2" id="KW-0645">Protease</keyword>
<dbReference type="PROSITE" id="PS50175">
    <property type="entry name" value="ASP_PROT_RETROV"/>
    <property type="match status" value="1"/>
</dbReference>
<feature type="domain" description="Peptidase A2" evidence="5">
    <location>
        <begin position="60"/>
        <end position="97"/>
    </location>
</feature>
<dbReference type="InterPro" id="IPR021109">
    <property type="entry name" value="Peptidase_aspartic_dom_sf"/>
</dbReference>
<dbReference type="PANTHER" id="PTHR12917:SF1">
    <property type="entry name" value="AT13091P"/>
    <property type="match status" value="1"/>
</dbReference>
<keyword evidence="4" id="KW-0378">Hydrolase</keyword>
<dbReference type="GO" id="GO:0006508">
    <property type="term" value="P:proteolysis"/>
    <property type="evidence" value="ECO:0007669"/>
    <property type="project" value="UniProtKB-KW"/>
</dbReference>